<keyword evidence="1" id="KW-0378">Hydrolase</keyword>
<proteinExistence type="predicted"/>
<dbReference type="Pfam" id="PF13419">
    <property type="entry name" value="HAD_2"/>
    <property type="match status" value="1"/>
</dbReference>
<dbReference type="SUPFAM" id="SSF56784">
    <property type="entry name" value="HAD-like"/>
    <property type="match status" value="1"/>
</dbReference>
<accession>A0ABV9Y330</accession>
<dbReference type="PANTHER" id="PTHR43434">
    <property type="entry name" value="PHOSPHOGLYCOLATE PHOSPHATASE"/>
    <property type="match status" value="1"/>
</dbReference>
<sequence length="251" mass="27194">MIASEVHTDDPEVLRRILTHTEALLLDFDGPVCSVFAGTPAHFIAMKLREVLADGGHTDLPVEVEKTEDPFAVFHYSSVLGLDTARRVEAALRAYEVEAVTTADPTSHSHELMSRWHATGRPLAIVSNNSASAVQMYLQRHGLASHVQYVSARTEPNPCLLKPSPHLIRSAASKLNARVDACTLLGDSPSDVVGARAAEAKVIGFANKPHKIEALREVRPDMIIQSLQQCIEGVINIIAATRRAGDNPDSS</sequence>
<dbReference type="EC" id="3.-.-.-" evidence="1"/>
<dbReference type="GO" id="GO:0016787">
    <property type="term" value="F:hydrolase activity"/>
    <property type="evidence" value="ECO:0007669"/>
    <property type="project" value="UniProtKB-KW"/>
</dbReference>
<organism evidence="1 2">
    <name type="scientific">Saccharothrix xinjiangensis</name>
    <dbReference type="NCBI Taxonomy" id="204798"/>
    <lineage>
        <taxon>Bacteria</taxon>
        <taxon>Bacillati</taxon>
        <taxon>Actinomycetota</taxon>
        <taxon>Actinomycetes</taxon>
        <taxon>Pseudonocardiales</taxon>
        <taxon>Pseudonocardiaceae</taxon>
        <taxon>Saccharothrix</taxon>
    </lineage>
</organism>
<reference evidence="2" key="1">
    <citation type="journal article" date="2019" name="Int. J. Syst. Evol. Microbiol.">
        <title>The Global Catalogue of Microorganisms (GCM) 10K type strain sequencing project: providing services to taxonomists for standard genome sequencing and annotation.</title>
        <authorList>
            <consortium name="The Broad Institute Genomics Platform"/>
            <consortium name="The Broad Institute Genome Sequencing Center for Infectious Disease"/>
            <person name="Wu L."/>
            <person name="Ma J."/>
        </authorList>
    </citation>
    <scope>NUCLEOTIDE SEQUENCE [LARGE SCALE GENOMIC DNA]</scope>
    <source>
        <strain evidence="2">KCTC 12848</strain>
    </source>
</reference>
<comment type="caution">
    <text evidence="1">The sequence shown here is derived from an EMBL/GenBank/DDBJ whole genome shotgun (WGS) entry which is preliminary data.</text>
</comment>
<dbReference type="Gene3D" id="3.40.50.1000">
    <property type="entry name" value="HAD superfamily/HAD-like"/>
    <property type="match status" value="1"/>
</dbReference>
<gene>
    <name evidence="1" type="ORF">ACFPFM_24080</name>
</gene>
<dbReference type="InterPro" id="IPR050155">
    <property type="entry name" value="HAD-like_hydrolase_sf"/>
</dbReference>
<dbReference type="RefSeq" id="WP_344034551.1">
    <property type="nucleotide sequence ID" value="NZ_BAAAKE010000001.1"/>
</dbReference>
<name>A0ABV9Y330_9PSEU</name>
<dbReference type="EMBL" id="JBHSJB010000023">
    <property type="protein sequence ID" value="MFC5056811.1"/>
    <property type="molecule type" value="Genomic_DNA"/>
</dbReference>
<protein>
    <submittedName>
        <fullName evidence="1">HAD family hydrolase</fullName>
        <ecNumber evidence="1">3.-.-.-</ecNumber>
    </submittedName>
</protein>
<evidence type="ECO:0000313" key="2">
    <source>
        <dbReference type="Proteomes" id="UP001595833"/>
    </source>
</evidence>
<dbReference type="InterPro" id="IPR041492">
    <property type="entry name" value="HAD_2"/>
</dbReference>
<keyword evidence="2" id="KW-1185">Reference proteome</keyword>
<dbReference type="InterPro" id="IPR023214">
    <property type="entry name" value="HAD_sf"/>
</dbReference>
<evidence type="ECO:0000313" key="1">
    <source>
        <dbReference type="EMBL" id="MFC5056811.1"/>
    </source>
</evidence>
<dbReference type="InterPro" id="IPR036412">
    <property type="entry name" value="HAD-like_sf"/>
</dbReference>
<dbReference type="Proteomes" id="UP001595833">
    <property type="component" value="Unassembled WGS sequence"/>
</dbReference>
<dbReference type="PANTHER" id="PTHR43434:SF1">
    <property type="entry name" value="PHOSPHOGLYCOLATE PHOSPHATASE"/>
    <property type="match status" value="1"/>
</dbReference>